<evidence type="ECO:0000313" key="2">
    <source>
        <dbReference type="Proteomes" id="UP000009062"/>
    </source>
</evidence>
<keyword evidence="2" id="KW-1185">Reference proteome</keyword>
<dbReference type="HOGENOM" id="CLU_2930349_0_0_2"/>
<proteinExistence type="predicted"/>
<name>H6QBA7_PYROT</name>
<gene>
    <name evidence="1" type="ordered locus">Pogu_2156</name>
</gene>
<organism evidence="1 2">
    <name type="scientific">Pyrobaculum oguniense (strain DSM 13380 / JCM 10595 / TE7)</name>
    <dbReference type="NCBI Taxonomy" id="698757"/>
    <lineage>
        <taxon>Archaea</taxon>
        <taxon>Thermoproteota</taxon>
        <taxon>Thermoprotei</taxon>
        <taxon>Thermoproteales</taxon>
        <taxon>Thermoproteaceae</taxon>
        <taxon>Pyrobaculum</taxon>
    </lineage>
</organism>
<dbReference type="Proteomes" id="UP000009062">
    <property type="component" value="Chromosome"/>
</dbReference>
<dbReference type="AlphaFoldDB" id="H6QBA7"/>
<reference evidence="1 2" key="1">
    <citation type="journal article" date="2012" name="Stand. Genomic Sci.">
        <title>Complete genome sequence of Pyrobaculum oguniense.</title>
        <authorList>
            <person name="Bernick D.L."/>
            <person name="Karplus K."/>
            <person name="Lui L.M."/>
            <person name="Coker J.K."/>
            <person name="Murphy J.N."/>
            <person name="Chan P.P."/>
            <person name="Cozen A.E."/>
            <person name="Lowe T.M."/>
        </authorList>
    </citation>
    <scope>NUCLEOTIDE SEQUENCE [LARGE SCALE GENOMIC DNA]</scope>
    <source>
        <strain evidence="1 2">TE7</strain>
    </source>
</reference>
<dbReference type="KEGG" id="pog:Pogu_2156"/>
<dbReference type="STRING" id="698757.Pogu_2156"/>
<dbReference type="EMBL" id="CP003316">
    <property type="protein sequence ID" value="AFA40183.1"/>
    <property type="molecule type" value="Genomic_DNA"/>
</dbReference>
<accession>H6QBA7</accession>
<sequence length="60" mass="7252">MITRAFYHVLGPSHIEGKTWVVYYPFSQPVLEVFTHIYDIIKNKNLKKLNFIFVKFLYDK</sequence>
<protein>
    <submittedName>
        <fullName evidence="1">Uncharacterized protein</fullName>
    </submittedName>
</protein>
<evidence type="ECO:0000313" key="1">
    <source>
        <dbReference type="EMBL" id="AFA40183.1"/>
    </source>
</evidence>